<evidence type="ECO:0000313" key="11">
    <source>
        <dbReference type="Proteomes" id="UP000648984"/>
    </source>
</evidence>
<dbReference type="InterPro" id="IPR002477">
    <property type="entry name" value="Peptidoglycan-bd-like"/>
</dbReference>
<evidence type="ECO:0000256" key="3">
    <source>
        <dbReference type="ARBA" id="ARBA00022679"/>
    </source>
</evidence>
<feature type="active site" description="Nucleophile" evidence="7">
    <location>
        <position position="314"/>
    </location>
</feature>
<sequence>PNEFDPAAHLNAALAEHRLPEAVRDAAPALPLYARLRQALATYRKLANDPVYDALWQTPLPSLPRRKLEPGQAYAAMPILTQRLLALGDLAAGTPAPSRYEGAIIDAIKAFQTRHGLAQDGVLGRLTYEQLNVSPAARVRQIELNLERLRWTPLLRAPRMIVVNVPEFVLRAYEIRDGRIEVRAQMKVIVGKALDTRTPLLAEDMRFIEFSPYWNIPPSIAREETIPRLRRDPDYFAQQGLEFVTTTGEALATLSSASLDAVMRGQLRIRQRPGPMNALGDIKFVFPNNEHIFLHHTPAPQLFRRERRDLSHGCIRVEDPVSLAKFVLRDDPEWDDERILAAMAAGVSSTLRLRTPLPVVIAYGTALVKSDARVYFFPDIYGHDQLLDEALRRRDPNSPANDAPQSAAEQETDAEADK</sequence>
<dbReference type="Pfam" id="PF01471">
    <property type="entry name" value="PG_binding_1"/>
    <property type="match status" value="1"/>
</dbReference>
<dbReference type="RefSeq" id="WP_169262500.1">
    <property type="nucleotide sequence ID" value="NZ_WTVQ01000060.1"/>
</dbReference>
<feature type="active site" description="Proton donor/acceptor" evidence="7">
    <location>
        <position position="295"/>
    </location>
</feature>
<evidence type="ECO:0000256" key="1">
    <source>
        <dbReference type="ARBA" id="ARBA00004752"/>
    </source>
</evidence>
<comment type="caution">
    <text evidence="10">The sequence shown here is derived from an EMBL/GenBank/DDBJ whole genome shotgun (WGS) entry which is preliminary data.</text>
</comment>
<dbReference type="Pfam" id="PF03734">
    <property type="entry name" value="YkuD"/>
    <property type="match status" value="1"/>
</dbReference>
<reference evidence="10 11" key="1">
    <citation type="submission" date="2019-12" db="EMBL/GenBank/DDBJ databases">
        <title>Comparative genomics gives insights into the taxonomy of the Azoarcus-Aromatoleum group and reveals separate origins of nif in the plant-associated Azoarcus and non-plant-associated Aromatoleum sub-groups.</title>
        <authorList>
            <person name="Lafos M."/>
            <person name="Maluk M."/>
            <person name="Batista M."/>
            <person name="Junghare M."/>
            <person name="Carmona M."/>
            <person name="Faoro H."/>
            <person name="Cruz L.M."/>
            <person name="Battistoni F."/>
            <person name="De Souza E."/>
            <person name="Pedrosa F."/>
            <person name="Chen W.-M."/>
            <person name="Poole P.S."/>
            <person name="Dixon R.A."/>
            <person name="James E.K."/>
        </authorList>
    </citation>
    <scope>NUCLEOTIDE SEQUENCE [LARGE SCALE GENOMIC DNA]</scope>
    <source>
        <strain evidence="10 11">22Lin</strain>
    </source>
</reference>
<evidence type="ECO:0000313" key="10">
    <source>
        <dbReference type="EMBL" id="NMG77373.1"/>
    </source>
</evidence>
<evidence type="ECO:0000256" key="6">
    <source>
        <dbReference type="ARBA" id="ARBA00023316"/>
    </source>
</evidence>
<feature type="non-terminal residue" evidence="10">
    <location>
        <position position="1"/>
    </location>
</feature>
<organism evidence="10 11">
    <name type="scientific">Aromatoleum diolicum</name>
    <dbReference type="NCBI Taxonomy" id="75796"/>
    <lineage>
        <taxon>Bacteria</taxon>
        <taxon>Pseudomonadati</taxon>
        <taxon>Pseudomonadota</taxon>
        <taxon>Betaproteobacteria</taxon>
        <taxon>Rhodocyclales</taxon>
        <taxon>Rhodocyclaceae</taxon>
        <taxon>Aromatoleum</taxon>
    </lineage>
</organism>
<dbReference type="InterPro" id="IPR036365">
    <property type="entry name" value="PGBD-like_sf"/>
</dbReference>
<keyword evidence="11" id="KW-1185">Reference proteome</keyword>
<dbReference type="Proteomes" id="UP000648984">
    <property type="component" value="Unassembled WGS sequence"/>
</dbReference>
<dbReference type="CDD" id="cd16913">
    <property type="entry name" value="YkuD_like"/>
    <property type="match status" value="1"/>
</dbReference>
<evidence type="ECO:0000256" key="5">
    <source>
        <dbReference type="ARBA" id="ARBA00022984"/>
    </source>
</evidence>
<name>A0ABX1QGD5_9RHOO</name>
<accession>A0ABX1QGD5</accession>
<dbReference type="SUPFAM" id="SSF47090">
    <property type="entry name" value="PGBD-like"/>
    <property type="match status" value="1"/>
</dbReference>
<feature type="region of interest" description="Disordered" evidence="8">
    <location>
        <begin position="391"/>
        <end position="418"/>
    </location>
</feature>
<keyword evidence="5 7" id="KW-0573">Peptidoglycan synthesis</keyword>
<dbReference type="Gene3D" id="2.40.440.10">
    <property type="entry name" value="L,D-transpeptidase catalytic domain-like"/>
    <property type="match status" value="1"/>
</dbReference>
<feature type="domain" description="L,D-TPase catalytic" evidence="9">
    <location>
        <begin position="159"/>
        <end position="342"/>
    </location>
</feature>
<dbReference type="Gene3D" id="1.10.101.10">
    <property type="entry name" value="PGBD-like superfamily/PGBD"/>
    <property type="match status" value="1"/>
</dbReference>
<proteinExistence type="inferred from homology"/>
<evidence type="ECO:0000256" key="4">
    <source>
        <dbReference type="ARBA" id="ARBA00022960"/>
    </source>
</evidence>
<keyword evidence="6 7" id="KW-0961">Cell wall biogenesis/degradation</keyword>
<dbReference type="PROSITE" id="PS52029">
    <property type="entry name" value="LD_TPASE"/>
    <property type="match status" value="1"/>
</dbReference>
<evidence type="ECO:0000256" key="7">
    <source>
        <dbReference type="PROSITE-ProRule" id="PRU01373"/>
    </source>
</evidence>
<dbReference type="InterPro" id="IPR038063">
    <property type="entry name" value="Transpep_catalytic_dom"/>
</dbReference>
<dbReference type="InterPro" id="IPR036366">
    <property type="entry name" value="PGBDSf"/>
</dbReference>
<evidence type="ECO:0000259" key="9">
    <source>
        <dbReference type="PROSITE" id="PS52029"/>
    </source>
</evidence>
<dbReference type="InterPro" id="IPR005490">
    <property type="entry name" value="LD_TPept_cat_dom"/>
</dbReference>
<dbReference type="PANTHER" id="PTHR41533">
    <property type="entry name" value="L,D-TRANSPEPTIDASE HI_1667-RELATED"/>
    <property type="match status" value="1"/>
</dbReference>
<dbReference type="EMBL" id="WTVQ01000060">
    <property type="protein sequence ID" value="NMG77373.1"/>
    <property type="molecule type" value="Genomic_DNA"/>
</dbReference>
<comment type="pathway">
    <text evidence="1 7">Cell wall biogenesis; peptidoglycan biosynthesis.</text>
</comment>
<keyword evidence="4 7" id="KW-0133">Cell shape</keyword>
<evidence type="ECO:0000256" key="8">
    <source>
        <dbReference type="SAM" id="MobiDB-lite"/>
    </source>
</evidence>
<dbReference type="SUPFAM" id="SSF141523">
    <property type="entry name" value="L,D-transpeptidase catalytic domain-like"/>
    <property type="match status" value="1"/>
</dbReference>
<dbReference type="InterPro" id="IPR052905">
    <property type="entry name" value="LD-transpeptidase_YkuD-like"/>
</dbReference>
<dbReference type="PANTHER" id="PTHR41533:SF2">
    <property type="entry name" value="BLR7131 PROTEIN"/>
    <property type="match status" value="1"/>
</dbReference>
<keyword evidence="3" id="KW-0808">Transferase</keyword>
<protein>
    <submittedName>
        <fullName evidence="10">L,D-transpeptidase family protein</fullName>
    </submittedName>
</protein>
<feature type="compositionally biased region" description="Polar residues" evidence="8">
    <location>
        <begin position="398"/>
        <end position="409"/>
    </location>
</feature>
<evidence type="ECO:0000256" key="2">
    <source>
        <dbReference type="ARBA" id="ARBA00005992"/>
    </source>
</evidence>
<gene>
    <name evidence="10" type="ORF">GPA25_21720</name>
</gene>
<comment type="similarity">
    <text evidence="2">Belongs to the YkuD family.</text>
</comment>